<evidence type="ECO:0000256" key="7">
    <source>
        <dbReference type="ARBA" id="ARBA00023242"/>
    </source>
</evidence>
<keyword evidence="11" id="KW-1185">Reference proteome</keyword>
<dbReference type="PANTHER" id="PTHR31313:SF78">
    <property type="entry name" value="TRANSCRIPTION FACTOR DOMAIN-CONTAINING PROTEIN"/>
    <property type="match status" value="1"/>
</dbReference>
<keyword evidence="3" id="KW-0862">Zinc</keyword>
<feature type="compositionally biased region" description="Basic and acidic residues" evidence="8">
    <location>
        <begin position="365"/>
        <end position="374"/>
    </location>
</feature>
<dbReference type="PROSITE" id="PS00463">
    <property type="entry name" value="ZN2_CY6_FUNGAL_1"/>
    <property type="match status" value="1"/>
</dbReference>
<feature type="region of interest" description="Disordered" evidence="8">
    <location>
        <begin position="1"/>
        <end position="106"/>
    </location>
</feature>
<dbReference type="SUPFAM" id="SSF57701">
    <property type="entry name" value="Zn2/Cys6 DNA-binding domain"/>
    <property type="match status" value="1"/>
</dbReference>
<keyword evidence="7" id="KW-0539">Nucleus</keyword>
<reference evidence="10" key="1">
    <citation type="journal article" date="2020" name="Stud. Mycol.">
        <title>101 Dothideomycetes genomes: a test case for predicting lifestyles and emergence of pathogens.</title>
        <authorList>
            <person name="Haridas S."/>
            <person name="Albert R."/>
            <person name="Binder M."/>
            <person name="Bloem J."/>
            <person name="Labutti K."/>
            <person name="Salamov A."/>
            <person name="Andreopoulos B."/>
            <person name="Baker S."/>
            <person name="Barry K."/>
            <person name="Bills G."/>
            <person name="Bluhm B."/>
            <person name="Cannon C."/>
            <person name="Castanera R."/>
            <person name="Culley D."/>
            <person name="Daum C."/>
            <person name="Ezra D."/>
            <person name="Gonzalez J."/>
            <person name="Henrissat B."/>
            <person name="Kuo A."/>
            <person name="Liang C."/>
            <person name="Lipzen A."/>
            <person name="Lutzoni F."/>
            <person name="Magnuson J."/>
            <person name="Mondo S."/>
            <person name="Nolan M."/>
            <person name="Ohm R."/>
            <person name="Pangilinan J."/>
            <person name="Park H.-J."/>
            <person name="Ramirez L."/>
            <person name="Alfaro M."/>
            <person name="Sun H."/>
            <person name="Tritt A."/>
            <person name="Yoshinaga Y."/>
            <person name="Zwiers L.-H."/>
            <person name="Turgeon B."/>
            <person name="Goodwin S."/>
            <person name="Spatafora J."/>
            <person name="Crous P."/>
            <person name="Grigoriev I."/>
        </authorList>
    </citation>
    <scope>NUCLEOTIDE SEQUENCE</scope>
    <source>
        <strain evidence="10">ATCC 16933</strain>
    </source>
</reference>
<dbReference type="GO" id="GO:0000981">
    <property type="term" value="F:DNA-binding transcription factor activity, RNA polymerase II-specific"/>
    <property type="evidence" value="ECO:0007669"/>
    <property type="project" value="InterPro"/>
</dbReference>
<feature type="compositionally biased region" description="Basic and acidic residues" evidence="8">
    <location>
        <begin position="383"/>
        <end position="393"/>
    </location>
</feature>
<dbReference type="Gene3D" id="6.10.250.3110">
    <property type="match status" value="1"/>
</dbReference>
<feature type="compositionally biased region" description="Basic and acidic residues" evidence="8">
    <location>
        <begin position="335"/>
        <end position="358"/>
    </location>
</feature>
<dbReference type="EMBL" id="MU001672">
    <property type="protein sequence ID" value="KAF2461211.1"/>
    <property type="molecule type" value="Genomic_DNA"/>
</dbReference>
<proteinExistence type="predicted"/>
<feature type="region of interest" description="Disordered" evidence="8">
    <location>
        <begin position="162"/>
        <end position="210"/>
    </location>
</feature>
<feature type="compositionally biased region" description="Low complexity" evidence="8">
    <location>
        <begin position="94"/>
        <end position="106"/>
    </location>
</feature>
<dbReference type="InterPro" id="IPR051615">
    <property type="entry name" value="Transcr_Regulatory_Elem"/>
</dbReference>
<feature type="region of interest" description="Disordered" evidence="8">
    <location>
        <begin position="335"/>
        <end position="393"/>
    </location>
</feature>
<evidence type="ECO:0000256" key="4">
    <source>
        <dbReference type="ARBA" id="ARBA00023015"/>
    </source>
</evidence>
<gene>
    <name evidence="10" type="ORF">BDY21DRAFT_140913</name>
</gene>
<evidence type="ECO:0000256" key="5">
    <source>
        <dbReference type="ARBA" id="ARBA00023125"/>
    </source>
</evidence>
<evidence type="ECO:0000256" key="6">
    <source>
        <dbReference type="ARBA" id="ARBA00023163"/>
    </source>
</evidence>
<dbReference type="PROSITE" id="PS50048">
    <property type="entry name" value="ZN2_CY6_FUNGAL_2"/>
    <property type="match status" value="1"/>
</dbReference>
<keyword evidence="6" id="KW-0804">Transcription</keyword>
<feature type="compositionally biased region" description="Gly residues" evidence="8">
    <location>
        <begin position="623"/>
        <end position="640"/>
    </location>
</feature>
<dbReference type="AlphaFoldDB" id="A0A6A6PB57"/>
<keyword evidence="5" id="KW-0238">DNA-binding</keyword>
<feature type="compositionally biased region" description="Polar residues" evidence="8">
    <location>
        <begin position="420"/>
        <end position="431"/>
    </location>
</feature>
<feature type="compositionally biased region" description="Basic and acidic residues" evidence="8">
    <location>
        <begin position="182"/>
        <end position="198"/>
    </location>
</feature>
<dbReference type="Proteomes" id="UP000799766">
    <property type="component" value="Unassembled WGS sequence"/>
</dbReference>
<sequence>MEYGTTAVGALGQHHRPQSQTPLRQHPQHYRHDGSNASGVVPPAGAAPVTSSSATPTSQLQQRQHALPTASAAGPPHWTVTSTPNPPALAVPASGSRSRSSKDSSNTSDVYYYVYSLDEFEDHLRAYLSCPPEDPEHAACHINFWCGATFVVDISGYGAGGGGGTVQQRPQSGGSGNGQAQGEREGQNDSAEHAEEARNTAGDQSGGGGMSQQLTVLEAFAETPEPSVRQRRQRAIGKVIVDAVERVDGFRYSFHNNWLSREDNAFRFSYFCNDSLLNKGRKNNHKNQISGGDPTKRSKKPVYDCRGLIAVKFSETKQALEVIYKHIPLHQTYEERAPIPRKDSKRRQWLEQHEPDKLSKKRKSLPPDDLEKQKGLMKPNSFKTKDESMGSAEHELRMSSLQSLLTLIQRDDGSVEEHQQSPTLGSFESPNAQAPLTAISTNKSNNNNSNAKNHGRTCDVCREKRIRCDATRPRCKQCVDRGRPCTYNRASRVDAPELIESGFVAINSSNAPTGSSELVLTKSELDEARGEIEGLKARLAEAESRVEALDGEKATLATNNAHLEKHNSKLCSEKTALEAQLLQLDTEKTTLAEQLQQVQAQLEEAKAKVQQAQQQAQAHGTAAGLGSGGDQTGGLSGYGRGMERDGGHSRRSSTSTQQSNLFNQQMPWSPTSYAYSSQQMQFPQQNSWGYTGQGSSIRR</sequence>
<feature type="region of interest" description="Disordered" evidence="8">
    <location>
        <begin position="619"/>
        <end position="679"/>
    </location>
</feature>
<comment type="subcellular location">
    <subcellularLocation>
        <location evidence="1">Nucleus</location>
    </subcellularLocation>
</comment>
<keyword evidence="2" id="KW-0479">Metal-binding</keyword>
<dbReference type="InterPro" id="IPR036864">
    <property type="entry name" value="Zn2-C6_fun-type_DNA-bd_sf"/>
</dbReference>
<evidence type="ECO:0000256" key="2">
    <source>
        <dbReference type="ARBA" id="ARBA00022723"/>
    </source>
</evidence>
<feature type="domain" description="Zn(2)-C6 fungal-type" evidence="9">
    <location>
        <begin position="457"/>
        <end position="487"/>
    </location>
</feature>
<dbReference type="Gene3D" id="4.10.240.10">
    <property type="entry name" value="Zn(2)-C6 fungal-type DNA-binding domain"/>
    <property type="match status" value="1"/>
</dbReference>
<accession>A0A6A6PB57</accession>
<dbReference type="PANTHER" id="PTHR31313">
    <property type="entry name" value="TY1 ENHANCER ACTIVATOR"/>
    <property type="match status" value="1"/>
</dbReference>
<feature type="compositionally biased region" description="Low complexity" evidence="8">
    <location>
        <begin position="37"/>
        <end position="58"/>
    </location>
</feature>
<dbReference type="CDD" id="cd00067">
    <property type="entry name" value="GAL4"/>
    <property type="match status" value="1"/>
</dbReference>
<protein>
    <recommendedName>
        <fullName evidence="9">Zn(2)-C6 fungal-type domain-containing protein</fullName>
    </recommendedName>
</protein>
<evidence type="ECO:0000313" key="11">
    <source>
        <dbReference type="Proteomes" id="UP000799766"/>
    </source>
</evidence>
<name>A0A6A6PB57_9PEZI</name>
<feature type="region of interest" description="Disordered" evidence="8">
    <location>
        <begin position="412"/>
        <end position="431"/>
    </location>
</feature>
<evidence type="ECO:0000256" key="8">
    <source>
        <dbReference type="SAM" id="MobiDB-lite"/>
    </source>
</evidence>
<evidence type="ECO:0000259" key="9">
    <source>
        <dbReference type="PROSITE" id="PS50048"/>
    </source>
</evidence>
<keyword evidence="4" id="KW-0805">Transcription regulation</keyword>
<dbReference type="OrthoDB" id="3251668at2759"/>
<evidence type="ECO:0000256" key="3">
    <source>
        <dbReference type="ARBA" id="ARBA00022833"/>
    </source>
</evidence>
<dbReference type="GO" id="GO:0008270">
    <property type="term" value="F:zinc ion binding"/>
    <property type="evidence" value="ECO:0007669"/>
    <property type="project" value="InterPro"/>
</dbReference>
<dbReference type="InterPro" id="IPR001138">
    <property type="entry name" value="Zn2Cys6_DnaBD"/>
</dbReference>
<dbReference type="SMART" id="SM00066">
    <property type="entry name" value="GAL4"/>
    <property type="match status" value="1"/>
</dbReference>
<evidence type="ECO:0000256" key="1">
    <source>
        <dbReference type="ARBA" id="ARBA00004123"/>
    </source>
</evidence>
<dbReference type="GO" id="GO:0005634">
    <property type="term" value="C:nucleus"/>
    <property type="evidence" value="ECO:0007669"/>
    <property type="project" value="UniProtKB-SubCell"/>
</dbReference>
<dbReference type="GO" id="GO:0003677">
    <property type="term" value="F:DNA binding"/>
    <property type="evidence" value="ECO:0007669"/>
    <property type="project" value="UniProtKB-KW"/>
</dbReference>
<dbReference type="Pfam" id="PF00172">
    <property type="entry name" value="Zn_clus"/>
    <property type="match status" value="1"/>
</dbReference>
<organism evidence="10 11">
    <name type="scientific">Lineolata rhizophorae</name>
    <dbReference type="NCBI Taxonomy" id="578093"/>
    <lineage>
        <taxon>Eukaryota</taxon>
        <taxon>Fungi</taxon>
        <taxon>Dikarya</taxon>
        <taxon>Ascomycota</taxon>
        <taxon>Pezizomycotina</taxon>
        <taxon>Dothideomycetes</taxon>
        <taxon>Dothideomycetes incertae sedis</taxon>
        <taxon>Lineolatales</taxon>
        <taxon>Lineolataceae</taxon>
        <taxon>Lineolata</taxon>
    </lineage>
</organism>
<feature type="compositionally biased region" description="Polar residues" evidence="8">
    <location>
        <begin position="660"/>
        <end position="679"/>
    </location>
</feature>
<evidence type="ECO:0000313" key="10">
    <source>
        <dbReference type="EMBL" id="KAF2461211.1"/>
    </source>
</evidence>